<dbReference type="Proteomes" id="UP001501565">
    <property type="component" value="Unassembled WGS sequence"/>
</dbReference>
<evidence type="ECO:0000313" key="2">
    <source>
        <dbReference type="EMBL" id="GAA3911329.1"/>
    </source>
</evidence>
<evidence type="ECO:0000313" key="3">
    <source>
        <dbReference type="Proteomes" id="UP001501565"/>
    </source>
</evidence>
<dbReference type="InterPro" id="IPR024370">
    <property type="entry name" value="PBP_domain"/>
</dbReference>
<dbReference type="EMBL" id="BAABBN010000004">
    <property type="protein sequence ID" value="GAA3911329.1"/>
    <property type="molecule type" value="Genomic_DNA"/>
</dbReference>
<evidence type="ECO:0000259" key="1">
    <source>
        <dbReference type="Pfam" id="PF12849"/>
    </source>
</evidence>
<proteinExistence type="predicted"/>
<feature type="domain" description="PBP" evidence="1">
    <location>
        <begin position="21"/>
        <end position="216"/>
    </location>
</feature>
<dbReference type="RefSeq" id="WP_344794613.1">
    <property type="nucleotide sequence ID" value="NZ_BAABBN010000004.1"/>
</dbReference>
<dbReference type="InterPro" id="IPR052738">
    <property type="entry name" value="ABC-Tungstate_binding"/>
</dbReference>
<dbReference type="PANTHER" id="PTHR37945:SF1">
    <property type="entry name" value="EXTRACELLULAR TUNGSTATE BINDING PROTEIN"/>
    <property type="match status" value="1"/>
</dbReference>
<comment type="caution">
    <text evidence="2">The sequence shown here is derived from an EMBL/GenBank/DDBJ whole genome shotgun (WGS) entry which is preliminary data.</text>
</comment>
<dbReference type="Gene3D" id="3.40.190.10">
    <property type="entry name" value="Periplasmic binding protein-like II"/>
    <property type="match status" value="2"/>
</dbReference>
<dbReference type="SUPFAM" id="SSF53850">
    <property type="entry name" value="Periplasmic binding protein-like II"/>
    <property type="match status" value="1"/>
</dbReference>
<gene>
    <name evidence="2" type="ORF">GCM10022277_02310</name>
</gene>
<name>A0ABP7LYW7_9GAMM</name>
<dbReference type="PANTHER" id="PTHR37945">
    <property type="entry name" value="EXTRACELLULAR TUNGSTATE BINDING PROTEIN"/>
    <property type="match status" value="1"/>
</dbReference>
<keyword evidence="3" id="KW-1185">Reference proteome</keyword>
<reference evidence="3" key="1">
    <citation type="journal article" date="2019" name="Int. J. Syst. Evol. Microbiol.">
        <title>The Global Catalogue of Microorganisms (GCM) 10K type strain sequencing project: providing services to taxonomists for standard genome sequencing and annotation.</title>
        <authorList>
            <consortium name="The Broad Institute Genomics Platform"/>
            <consortium name="The Broad Institute Genome Sequencing Center for Infectious Disease"/>
            <person name="Wu L."/>
            <person name="Ma J."/>
        </authorList>
    </citation>
    <scope>NUCLEOTIDE SEQUENCE [LARGE SCALE GENOMIC DNA]</scope>
    <source>
        <strain evidence="3">JCM 17551</strain>
    </source>
</reference>
<protein>
    <submittedName>
        <fullName evidence="2">Substrate-binding domain-containing protein</fullName>
    </submittedName>
</protein>
<organism evidence="2 3">
    <name type="scientific">Litoribacillus peritrichatus</name>
    <dbReference type="NCBI Taxonomy" id="718191"/>
    <lineage>
        <taxon>Bacteria</taxon>
        <taxon>Pseudomonadati</taxon>
        <taxon>Pseudomonadota</taxon>
        <taxon>Gammaproteobacteria</taxon>
        <taxon>Oceanospirillales</taxon>
        <taxon>Oceanospirillaceae</taxon>
        <taxon>Litoribacillus</taxon>
    </lineage>
</organism>
<dbReference type="Pfam" id="PF12849">
    <property type="entry name" value="PBP_like_2"/>
    <property type="match status" value="1"/>
</dbReference>
<sequence>MKVHKSLETSGFIKQIFPQIEKSIHSKINYSTVTSKSKLKRRAIGKVDLLLINDPKQEKTLVRQGWAIGRFPIMTSDYLFVGPSDDPAKIKDARNLSDLFIRLVSKKSPFLSLGDQSSIHQKEQSLWHAHALLPKGAKWYIETKTSMKATLKKADKLQGYTLVDRATWLANKNKLKLVELRSGDKTLTSLYSIVLRNSDRQLVNVTGSSNFLDWFSSEQGIQAINNFKINKETVFKPVENK</sequence>
<accession>A0ABP7LYW7</accession>